<dbReference type="EMBL" id="EQ975889">
    <property type="protein sequence ID" value="EEF27057.1"/>
    <property type="molecule type" value="Genomic_DNA"/>
</dbReference>
<dbReference type="InParanoid" id="B9TAQ5"/>
<name>B9TAQ5_RICCO</name>
<organism evidence="2 3">
    <name type="scientific">Ricinus communis</name>
    <name type="common">Castor bean</name>
    <dbReference type="NCBI Taxonomy" id="3988"/>
    <lineage>
        <taxon>Eukaryota</taxon>
        <taxon>Viridiplantae</taxon>
        <taxon>Streptophyta</taxon>
        <taxon>Embryophyta</taxon>
        <taxon>Tracheophyta</taxon>
        <taxon>Spermatophyta</taxon>
        <taxon>Magnoliopsida</taxon>
        <taxon>eudicotyledons</taxon>
        <taxon>Gunneridae</taxon>
        <taxon>Pentapetalae</taxon>
        <taxon>rosids</taxon>
        <taxon>fabids</taxon>
        <taxon>Malpighiales</taxon>
        <taxon>Euphorbiaceae</taxon>
        <taxon>Acalyphoideae</taxon>
        <taxon>Acalypheae</taxon>
        <taxon>Ricinus</taxon>
    </lineage>
</organism>
<feature type="region of interest" description="Disordered" evidence="1">
    <location>
        <begin position="1"/>
        <end position="24"/>
    </location>
</feature>
<reference evidence="3" key="1">
    <citation type="journal article" date="2010" name="Nat. Biotechnol.">
        <title>Draft genome sequence of the oilseed species Ricinus communis.</title>
        <authorList>
            <person name="Chan A.P."/>
            <person name="Crabtree J."/>
            <person name="Zhao Q."/>
            <person name="Lorenzi H."/>
            <person name="Orvis J."/>
            <person name="Puiu D."/>
            <person name="Melake-Berhan A."/>
            <person name="Jones K.M."/>
            <person name="Redman J."/>
            <person name="Chen G."/>
            <person name="Cahoon E.B."/>
            <person name="Gedil M."/>
            <person name="Stanke M."/>
            <person name="Haas B.J."/>
            <person name="Wortman J.R."/>
            <person name="Fraser-Liggett C.M."/>
            <person name="Ravel J."/>
            <person name="Rabinowicz P.D."/>
        </authorList>
    </citation>
    <scope>NUCLEOTIDE SEQUENCE [LARGE SCALE GENOMIC DNA]</scope>
    <source>
        <strain evidence="3">cv. Hale</strain>
    </source>
</reference>
<gene>
    <name evidence="2" type="ORF">RCOM_0094190</name>
</gene>
<feature type="non-terminal residue" evidence="2">
    <location>
        <position position="75"/>
    </location>
</feature>
<evidence type="ECO:0000313" key="2">
    <source>
        <dbReference type="EMBL" id="EEF27057.1"/>
    </source>
</evidence>
<protein>
    <submittedName>
        <fullName evidence="2">Uncharacterized protein</fullName>
    </submittedName>
</protein>
<keyword evidence="3" id="KW-1185">Reference proteome</keyword>
<evidence type="ECO:0000256" key="1">
    <source>
        <dbReference type="SAM" id="MobiDB-lite"/>
    </source>
</evidence>
<evidence type="ECO:0000313" key="3">
    <source>
        <dbReference type="Proteomes" id="UP000008311"/>
    </source>
</evidence>
<dbReference type="AlphaFoldDB" id="B9TAQ5"/>
<sequence length="75" mass="8760">MPDPVRARSMPRRPIMRRSESGVKQPEQGLDLIWLRCVEKRLFPLGEQAWQGVSRDQNDLDGRVEFLDLFGQLHT</sequence>
<dbReference type="Proteomes" id="UP000008311">
    <property type="component" value="Unassembled WGS sequence"/>
</dbReference>
<accession>B9TAQ5</accession>
<proteinExistence type="predicted"/>